<keyword evidence="2" id="KW-1185">Reference proteome</keyword>
<name>A0A1Q9DB57_SYMMI</name>
<evidence type="ECO:0000313" key="2">
    <source>
        <dbReference type="Proteomes" id="UP000186817"/>
    </source>
</evidence>
<organism evidence="1 2">
    <name type="scientific">Symbiodinium microadriaticum</name>
    <name type="common">Dinoflagellate</name>
    <name type="synonym">Zooxanthella microadriatica</name>
    <dbReference type="NCBI Taxonomy" id="2951"/>
    <lineage>
        <taxon>Eukaryota</taxon>
        <taxon>Sar</taxon>
        <taxon>Alveolata</taxon>
        <taxon>Dinophyceae</taxon>
        <taxon>Suessiales</taxon>
        <taxon>Symbiodiniaceae</taxon>
        <taxon>Symbiodinium</taxon>
    </lineage>
</organism>
<dbReference type="AlphaFoldDB" id="A0A1Q9DB57"/>
<gene>
    <name evidence="1" type="ORF">AK812_SmicGene25848</name>
</gene>
<comment type="caution">
    <text evidence="1">The sequence shown here is derived from an EMBL/GenBank/DDBJ whole genome shotgun (WGS) entry which is preliminary data.</text>
</comment>
<proteinExistence type="predicted"/>
<dbReference type="Proteomes" id="UP000186817">
    <property type="component" value="Unassembled WGS sequence"/>
</dbReference>
<evidence type="ECO:0000313" key="1">
    <source>
        <dbReference type="EMBL" id="OLP92378.1"/>
    </source>
</evidence>
<dbReference type="EMBL" id="LSRX01000625">
    <property type="protein sequence ID" value="OLP92378.1"/>
    <property type="molecule type" value="Genomic_DNA"/>
</dbReference>
<protein>
    <submittedName>
        <fullName evidence="1">Uncharacterized protein</fullName>
    </submittedName>
</protein>
<sequence length="349" mass="39174">MAKDAIDDWCGITELDGDKRGVKYFKSFLRPLCVKGAANVFPYRFQQFMMQEAWNDTYLPITAQRSACTDDSNTANFVALNFVSMPDLAQDQRQVLTSLMARRNRVLGDYRLSELREVYLEIFCTTKTSVDEGYLDHQEGHWVEDEEDGAEGFLQADDDAFWVYDEENYTWFQRRFQGGKMKRGFKGTPFHDVRAGAISDSELQFLYGRARHHLQLMYMIVEITFGKILPIGGQGNRGDFPDSAMTATLTRAGSDMIRVCVFHLGSKVAAGKVGLAHGARGLGVDFIGGDANMVLYRAAGRNQEPMDIRGGIYRSTLDYFQEGEPEVLPNAPPSGTARFVKQSLSPEAV</sequence>
<accession>A0A1Q9DB57</accession>
<reference evidence="1 2" key="1">
    <citation type="submission" date="2016-02" db="EMBL/GenBank/DDBJ databases">
        <title>Genome analysis of coral dinoflagellate symbionts highlights evolutionary adaptations to a symbiotic lifestyle.</title>
        <authorList>
            <person name="Aranda M."/>
            <person name="Li Y."/>
            <person name="Liew Y.J."/>
            <person name="Baumgarten S."/>
            <person name="Simakov O."/>
            <person name="Wilson M."/>
            <person name="Piel J."/>
            <person name="Ashoor H."/>
            <person name="Bougouffa S."/>
            <person name="Bajic V.B."/>
            <person name="Ryu T."/>
            <person name="Ravasi T."/>
            <person name="Bayer T."/>
            <person name="Micklem G."/>
            <person name="Kim H."/>
            <person name="Bhak J."/>
            <person name="Lajeunesse T.C."/>
            <person name="Voolstra C.R."/>
        </authorList>
    </citation>
    <scope>NUCLEOTIDE SEQUENCE [LARGE SCALE GENOMIC DNA]</scope>
    <source>
        <strain evidence="1 2">CCMP2467</strain>
    </source>
</reference>